<dbReference type="PANTHER" id="PTHR47918:SF1">
    <property type="entry name" value="DNA-BINDING PROTEIN FIS"/>
    <property type="match status" value="1"/>
</dbReference>
<feature type="domain" description="DNA binding HTH" evidence="5">
    <location>
        <begin position="54"/>
        <end position="92"/>
    </location>
</feature>
<keyword evidence="2 6" id="KW-0238">DNA-binding</keyword>
<dbReference type="PRINTS" id="PR01590">
    <property type="entry name" value="HTHFIS"/>
</dbReference>
<dbReference type="SUPFAM" id="SSF46689">
    <property type="entry name" value="Homeodomain-like"/>
    <property type="match status" value="1"/>
</dbReference>
<sequence length="103" mass="12278">MLNNRKNSSKFIVSNTVNKKVFYTPLIHYIKIALKNYFLIVIEKKENNLYPMFLSEIEKPLFDIVMQYTRGNQTKAALILGINRGTLRKKLNIYYQNNKRFNK</sequence>
<dbReference type="PRINTS" id="PR01591">
    <property type="entry name" value="DNABINDNGFIS"/>
</dbReference>
<dbReference type="OrthoDB" id="9802388at2"/>
<dbReference type="PIRSF" id="PIRSF002097">
    <property type="entry name" value="DNA-binding_Fis"/>
    <property type="match status" value="1"/>
</dbReference>
<dbReference type="GO" id="GO:0006355">
    <property type="term" value="P:regulation of DNA-templated transcription"/>
    <property type="evidence" value="ECO:0007669"/>
    <property type="project" value="InterPro"/>
</dbReference>
<dbReference type="Pfam" id="PF02954">
    <property type="entry name" value="HTH_8"/>
    <property type="match status" value="1"/>
</dbReference>
<accession>A0A451D6S7</accession>
<evidence type="ECO:0000256" key="1">
    <source>
        <dbReference type="ARBA" id="ARBA00008559"/>
    </source>
</evidence>
<organism evidence="6 7">
    <name type="scientific">Buchnera aphidicola</name>
    <name type="common">Cinara curvipes</name>
    <dbReference type="NCBI Taxonomy" id="2518975"/>
    <lineage>
        <taxon>Bacteria</taxon>
        <taxon>Pseudomonadati</taxon>
        <taxon>Pseudomonadota</taxon>
        <taxon>Gammaproteobacteria</taxon>
        <taxon>Enterobacterales</taxon>
        <taxon>Erwiniaceae</taxon>
        <taxon>Buchnera</taxon>
    </lineage>
</organism>
<evidence type="ECO:0000256" key="3">
    <source>
        <dbReference type="ARBA" id="ARBA00023159"/>
    </source>
</evidence>
<dbReference type="Gene3D" id="1.10.10.60">
    <property type="entry name" value="Homeodomain-like"/>
    <property type="match status" value="1"/>
</dbReference>
<dbReference type="PANTHER" id="PTHR47918">
    <property type="entry name" value="DNA-BINDING PROTEIN FIS"/>
    <property type="match status" value="1"/>
</dbReference>
<dbReference type="InterPro" id="IPR005412">
    <property type="entry name" value="Fis_DNA-bd"/>
</dbReference>
<name>A0A451D6S7_9GAMM</name>
<dbReference type="InterPro" id="IPR002197">
    <property type="entry name" value="HTH_Fis"/>
</dbReference>
<keyword evidence="3" id="KW-0010">Activator</keyword>
<proteinExistence type="inferred from homology"/>
<dbReference type="GO" id="GO:0043565">
    <property type="term" value="F:sequence-specific DNA binding"/>
    <property type="evidence" value="ECO:0007669"/>
    <property type="project" value="InterPro"/>
</dbReference>
<evidence type="ECO:0000259" key="5">
    <source>
        <dbReference type="Pfam" id="PF02954"/>
    </source>
</evidence>
<gene>
    <name evidence="6" type="primary">fis</name>
    <name evidence="6" type="ORF">BUCICURV3402_263</name>
</gene>
<reference evidence="6 7" key="1">
    <citation type="submission" date="2019-02" db="EMBL/GenBank/DDBJ databases">
        <authorList>
            <person name="Manzano-Marin A."/>
            <person name="Manzano-Marin A."/>
        </authorList>
    </citation>
    <scope>NUCLEOTIDE SEQUENCE [LARGE SCALE GENOMIC DNA]</scope>
    <source>
        <strain evidence="6 7">BuCicurvipes</strain>
    </source>
</reference>
<evidence type="ECO:0000256" key="4">
    <source>
        <dbReference type="ARBA" id="ARBA00029540"/>
    </source>
</evidence>
<protein>
    <recommendedName>
        <fullName evidence="4">Putative Fis-like DNA-binding protein</fullName>
    </recommendedName>
</protein>
<dbReference type="EMBL" id="LR217710">
    <property type="protein sequence ID" value="VFP81549.1"/>
    <property type="molecule type" value="Genomic_DNA"/>
</dbReference>
<dbReference type="RefSeq" id="WP_154029309.1">
    <property type="nucleotide sequence ID" value="NZ_LR217710.1"/>
</dbReference>
<evidence type="ECO:0000256" key="2">
    <source>
        <dbReference type="ARBA" id="ARBA00023125"/>
    </source>
</evidence>
<dbReference type="Proteomes" id="UP000294344">
    <property type="component" value="Chromosome"/>
</dbReference>
<evidence type="ECO:0000313" key="7">
    <source>
        <dbReference type="Proteomes" id="UP000294344"/>
    </source>
</evidence>
<evidence type="ECO:0000313" key="6">
    <source>
        <dbReference type="EMBL" id="VFP81549.1"/>
    </source>
</evidence>
<dbReference type="AlphaFoldDB" id="A0A451D6S7"/>
<dbReference type="InterPro" id="IPR009057">
    <property type="entry name" value="Homeodomain-like_sf"/>
</dbReference>
<dbReference type="InterPro" id="IPR050207">
    <property type="entry name" value="Trans_regulatory_Fis"/>
</dbReference>
<comment type="similarity">
    <text evidence="1">Belongs to the transcriptional regulatory Fis family.</text>
</comment>